<reference evidence="1" key="2">
    <citation type="journal article" date="2021" name="Genome Biol. Evol.">
        <title>Developing a high-quality reference genome for a parasitic bivalve with doubly uniparental inheritance (Bivalvia: Unionida).</title>
        <authorList>
            <person name="Smith C.H."/>
        </authorList>
    </citation>
    <scope>NUCLEOTIDE SEQUENCE</scope>
    <source>
        <strain evidence="1">CHS0354</strain>
        <tissue evidence="1">Mantle</tissue>
    </source>
</reference>
<evidence type="ECO:0000313" key="2">
    <source>
        <dbReference type="Proteomes" id="UP001195483"/>
    </source>
</evidence>
<protein>
    <submittedName>
        <fullName evidence="1">Uncharacterized protein</fullName>
    </submittedName>
</protein>
<dbReference type="EMBL" id="JAEAOA010001027">
    <property type="protein sequence ID" value="KAK3588327.1"/>
    <property type="molecule type" value="Genomic_DNA"/>
</dbReference>
<reference evidence="1" key="3">
    <citation type="submission" date="2023-05" db="EMBL/GenBank/DDBJ databases">
        <authorList>
            <person name="Smith C.H."/>
        </authorList>
    </citation>
    <scope>NUCLEOTIDE SEQUENCE</scope>
    <source>
        <strain evidence="1">CHS0354</strain>
        <tissue evidence="1">Mantle</tissue>
    </source>
</reference>
<sequence>MVGPFGFCRGGWKGQHNIHQCKNMEEGVLCDYEENYFIAPCMLHEKTPQKIICPKPDPQIENSSVLCYVFVEKFLPTPIFHRLIAACIARWPIATHKKENQIFCGCCVFQLGQNHKLTIHVREHVIFVRVARKGIKDKTLSPKLYIEVRELITTMLNNITGNLGQNLKFEYCIRCPG</sequence>
<organism evidence="1 2">
    <name type="scientific">Potamilus streckersoni</name>
    <dbReference type="NCBI Taxonomy" id="2493646"/>
    <lineage>
        <taxon>Eukaryota</taxon>
        <taxon>Metazoa</taxon>
        <taxon>Spiralia</taxon>
        <taxon>Lophotrochozoa</taxon>
        <taxon>Mollusca</taxon>
        <taxon>Bivalvia</taxon>
        <taxon>Autobranchia</taxon>
        <taxon>Heteroconchia</taxon>
        <taxon>Palaeoheterodonta</taxon>
        <taxon>Unionida</taxon>
        <taxon>Unionoidea</taxon>
        <taxon>Unionidae</taxon>
        <taxon>Ambleminae</taxon>
        <taxon>Lampsilini</taxon>
        <taxon>Potamilus</taxon>
    </lineage>
</organism>
<dbReference type="AlphaFoldDB" id="A0AAE0SAN2"/>
<keyword evidence="2" id="KW-1185">Reference proteome</keyword>
<name>A0AAE0SAN2_9BIVA</name>
<reference evidence="1" key="1">
    <citation type="journal article" date="2021" name="Genome Biol. Evol.">
        <title>A High-Quality Reference Genome for a Parasitic Bivalve with Doubly Uniparental Inheritance (Bivalvia: Unionida).</title>
        <authorList>
            <person name="Smith C.H."/>
        </authorList>
    </citation>
    <scope>NUCLEOTIDE SEQUENCE</scope>
    <source>
        <strain evidence="1">CHS0354</strain>
    </source>
</reference>
<dbReference type="Proteomes" id="UP001195483">
    <property type="component" value="Unassembled WGS sequence"/>
</dbReference>
<comment type="caution">
    <text evidence="1">The sequence shown here is derived from an EMBL/GenBank/DDBJ whole genome shotgun (WGS) entry which is preliminary data.</text>
</comment>
<accession>A0AAE0SAN2</accession>
<gene>
    <name evidence="1" type="ORF">CHS0354_016698</name>
</gene>
<proteinExistence type="predicted"/>
<evidence type="ECO:0000313" key="1">
    <source>
        <dbReference type="EMBL" id="KAK3588327.1"/>
    </source>
</evidence>